<dbReference type="AlphaFoldDB" id="A0A6A7B8F7"/>
<evidence type="ECO:0000313" key="2">
    <source>
        <dbReference type="Proteomes" id="UP000799423"/>
    </source>
</evidence>
<evidence type="ECO:0000313" key="1">
    <source>
        <dbReference type="EMBL" id="KAF2851614.1"/>
    </source>
</evidence>
<keyword evidence="2" id="KW-1185">Reference proteome</keyword>
<name>A0A6A7B8F7_9PLEO</name>
<gene>
    <name evidence="1" type="ORF">T440DRAFT_467409</name>
</gene>
<organism evidence="1 2">
    <name type="scientific">Plenodomus tracheiphilus IPT5</name>
    <dbReference type="NCBI Taxonomy" id="1408161"/>
    <lineage>
        <taxon>Eukaryota</taxon>
        <taxon>Fungi</taxon>
        <taxon>Dikarya</taxon>
        <taxon>Ascomycota</taxon>
        <taxon>Pezizomycotina</taxon>
        <taxon>Dothideomycetes</taxon>
        <taxon>Pleosporomycetidae</taxon>
        <taxon>Pleosporales</taxon>
        <taxon>Pleosporineae</taxon>
        <taxon>Leptosphaeriaceae</taxon>
        <taxon>Plenodomus</taxon>
    </lineage>
</organism>
<dbReference type="Proteomes" id="UP000799423">
    <property type="component" value="Unassembled WGS sequence"/>
</dbReference>
<proteinExistence type="predicted"/>
<sequence>MQRRGLCLLCGQQTPARLHVPADFVNMWVWYTHTRTSSKRLVLRTMSAYSRLAQRICCVAILAAYNHAKHTASSIDR</sequence>
<dbReference type="EMBL" id="MU006301">
    <property type="protein sequence ID" value="KAF2851614.1"/>
    <property type="molecule type" value="Genomic_DNA"/>
</dbReference>
<reference evidence="1" key="1">
    <citation type="submission" date="2020-01" db="EMBL/GenBank/DDBJ databases">
        <authorList>
            <consortium name="DOE Joint Genome Institute"/>
            <person name="Haridas S."/>
            <person name="Albert R."/>
            <person name="Binder M."/>
            <person name="Bloem J."/>
            <person name="Labutti K."/>
            <person name="Salamov A."/>
            <person name="Andreopoulos B."/>
            <person name="Baker S.E."/>
            <person name="Barry K."/>
            <person name="Bills G."/>
            <person name="Bluhm B.H."/>
            <person name="Cannon C."/>
            <person name="Castanera R."/>
            <person name="Culley D.E."/>
            <person name="Daum C."/>
            <person name="Ezra D."/>
            <person name="Gonzalez J.B."/>
            <person name="Henrissat B."/>
            <person name="Kuo A."/>
            <person name="Liang C."/>
            <person name="Lipzen A."/>
            <person name="Lutzoni F."/>
            <person name="Magnuson J."/>
            <person name="Mondo S."/>
            <person name="Nolan M."/>
            <person name="Ohm R."/>
            <person name="Pangilinan J."/>
            <person name="Park H.-J."/>
            <person name="Ramirez L."/>
            <person name="Alfaro M."/>
            <person name="Sun H."/>
            <person name="Tritt A."/>
            <person name="Yoshinaga Y."/>
            <person name="Zwiers L.-H."/>
            <person name="Turgeon B.G."/>
            <person name="Goodwin S.B."/>
            <person name="Spatafora J.W."/>
            <person name="Crous P.W."/>
            <person name="Grigoriev I.V."/>
        </authorList>
    </citation>
    <scope>NUCLEOTIDE SEQUENCE</scope>
    <source>
        <strain evidence="1">IPT5</strain>
    </source>
</reference>
<accession>A0A6A7B8F7</accession>
<protein>
    <submittedName>
        <fullName evidence="1">Uncharacterized protein</fullName>
    </submittedName>
</protein>